<sequence>MTRRRRAEADRFWEKVIKGPRPTDCWIWTGAVADDGYGRFWVSRDGRQRALRPQRFAYENLTGEALHPGIALMHVCDVPLCVHASTGGASHLLPGTQELNMLDRSQKGRHANASSFRWRGIGRSRFHAQSVALRTALLEHGWNETIIRPLLTGTDPEAPTLF</sequence>
<evidence type="ECO:0000313" key="1">
    <source>
        <dbReference type="EMBL" id="RJT76898.1"/>
    </source>
</evidence>
<dbReference type="InterPro" id="IPR044925">
    <property type="entry name" value="His-Me_finger_sf"/>
</dbReference>
<accession>A0A3A5MAE9</accession>
<protein>
    <recommendedName>
        <fullName evidence="3">HNH nuclease domain-containing protein</fullName>
    </recommendedName>
</protein>
<keyword evidence="2" id="KW-1185">Reference proteome</keyword>
<gene>
    <name evidence="1" type="ORF">D6T63_15610</name>
</gene>
<evidence type="ECO:0008006" key="3">
    <source>
        <dbReference type="Google" id="ProtNLM"/>
    </source>
</evidence>
<proteinExistence type="predicted"/>
<organism evidence="1 2">
    <name type="scientific">Arthrobacter cheniae</name>
    <dbReference type="NCBI Taxonomy" id="1258888"/>
    <lineage>
        <taxon>Bacteria</taxon>
        <taxon>Bacillati</taxon>
        <taxon>Actinomycetota</taxon>
        <taxon>Actinomycetes</taxon>
        <taxon>Micrococcales</taxon>
        <taxon>Micrococcaceae</taxon>
        <taxon>Arthrobacter</taxon>
    </lineage>
</organism>
<comment type="caution">
    <text evidence="1">The sequence shown here is derived from an EMBL/GenBank/DDBJ whole genome shotgun (WGS) entry which is preliminary data.</text>
</comment>
<dbReference type="OrthoDB" id="3732358at2"/>
<dbReference type="SUPFAM" id="SSF54060">
    <property type="entry name" value="His-Me finger endonucleases"/>
    <property type="match status" value="1"/>
</dbReference>
<dbReference type="RefSeq" id="WP_120149988.1">
    <property type="nucleotide sequence ID" value="NZ_QZVT01000010.1"/>
</dbReference>
<reference evidence="1 2" key="1">
    <citation type="submission" date="2018-09" db="EMBL/GenBank/DDBJ databases">
        <title>Novel species of Arthrobacter.</title>
        <authorList>
            <person name="Liu Q."/>
            <person name="Xin Y.-H."/>
        </authorList>
    </citation>
    <scope>NUCLEOTIDE SEQUENCE [LARGE SCALE GENOMIC DNA]</scope>
    <source>
        <strain evidence="1 2">Hz2</strain>
    </source>
</reference>
<dbReference type="AlphaFoldDB" id="A0A3A5MAE9"/>
<dbReference type="EMBL" id="QZVT01000010">
    <property type="protein sequence ID" value="RJT76898.1"/>
    <property type="molecule type" value="Genomic_DNA"/>
</dbReference>
<evidence type="ECO:0000313" key="2">
    <source>
        <dbReference type="Proteomes" id="UP000272560"/>
    </source>
</evidence>
<dbReference type="Proteomes" id="UP000272560">
    <property type="component" value="Unassembled WGS sequence"/>
</dbReference>
<name>A0A3A5MAE9_9MICC</name>